<dbReference type="GO" id="GO:0016787">
    <property type="term" value="F:hydrolase activity"/>
    <property type="evidence" value="ECO:0007669"/>
    <property type="project" value="UniProtKB-KW"/>
</dbReference>
<name>A0A8B8BKJ5_CRAVI</name>
<dbReference type="AlphaFoldDB" id="A0A8B8BKJ5"/>
<keyword evidence="5" id="KW-0472">Membrane</keyword>
<keyword evidence="2" id="KW-0732">Signal</keyword>
<dbReference type="InterPro" id="IPR019826">
    <property type="entry name" value="Carboxylesterase_B_AS"/>
</dbReference>
<feature type="transmembrane region" description="Helical" evidence="5">
    <location>
        <begin position="6"/>
        <end position="24"/>
    </location>
</feature>
<evidence type="ECO:0000256" key="2">
    <source>
        <dbReference type="ARBA" id="ARBA00022729"/>
    </source>
</evidence>
<feature type="domain" description="Carboxylesterase type B" evidence="6">
    <location>
        <begin position="24"/>
        <end position="549"/>
    </location>
</feature>
<dbReference type="OrthoDB" id="3200163at2759"/>
<comment type="similarity">
    <text evidence="1 4">Belongs to the type-B carboxylesterase/lipase family.</text>
</comment>
<evidence type="ECO:0000256" key="3">
    <source>
        <dbReference type="ARBA" id="ARBA00022801"/>
    </source>
</evidence>
<evidence type="ECO:0000256" key="5">
    <source>
        <dbReference type="SAM" id="Phobius"/>
    </source>
</evidence>
<protein>
    <recommendedName>
        <fullName evidence="4">Carboxylic ester hydrolase</fullName>
        <ecNumber evidence="4">3.1.1.-</ecNumber>
    </recommendedName>
</protein>
<proteinExistence type="inferred from homology"/>
<dbReference type="RefSeq" id="XP_022303471.1">
    <property type="nucleotide sequence ID" value="XM_022447763.1"/>
</dbReference>
<dbReference type="Proteomes" id="UP000694844">
    <property type="component" value="Chromosome 9"/>
</dbReference>
<organism evidence="7 8">
    <name type="scientific">Crassostrea virginica</name>
    <name type="common">Eastern oyster</name>
    <dbReference type="NCBI Taxonomy" id="6565"/>
    <lineage>
        <taxon>Eukaryota</taxon>
        <taxon>Metazoa</taxon>
        <taxon>Spiralia</taxon>
        <taxon>Lophotrochozoa</taxon>
        <taxon>Mollusca</taxon>
        <taxon>Bivalvia</taxon>
        <taxon>Autobranchia</taxon>
        <taxon>Pteriomorphia</taxon>
        <taxon>Ostreida</taxon>
        <taxon>Ostreoidea</taxon>
        <taxon>Ostreidae</taxon>
        <taxon>Crassostrea</taxon>
    </lineage>
</organism>
<evidence type="ECO:0000313" key="8">
    <source>
        <dbReference type="RefSeq" id="XP_022303471.1"/>
    </source>
</evidence>
<evidence type="ECO:0000256" key="4">
    <source>
        <dbReference type="RuleBase" id="RU361235"/>
    </source>
</evidence>
<dbReference type="PROSITE" id="PS00122">
    <property type="entry name" value="CARBOXYLESTERASE_B_1"/>
    <property type="match status" value="1"/>
</dbReference>
<dbReference type="PANTHER" id="PTHR43903">
    <property type="entry name" value="NEUROLIGIN"/>
    <property type="match status" value="1"/>
</dbReference>
<dbReference type="InterPro" id="IPR029058">
    <property type="entry name" value="AB_hydrolase_fold"/>
</dbReference>
<sequence>MSHVNFLINLLFCMSVVVNALVITDTHAGRVRGYRVPTNDQNNLDIYLGIPFAEPPIGDLRFAPPVEKRPWRPKVINATQFGAVCPQGLEYIQRDLGQIFSNIHEDCLFLNVYAPKNDSDPDRLYPVMVWIHGGFFFYDSGSVYDGRILASRGEVIVVTLNYRLGALGFLSTDDSHASGNQGMLDQVLALKWVKRNIGFFGGDPEQVTIFGESAGGASVSLHMFSPLSEGLFQGVIAMSGCAVSPFALYRPPFSQIKNARSLAKQLGCPLYSSKVMVECLKQIPAEDIVRVEPERPVLYVPYAPRVDGYFLHDVPENLLKKGLFHRNVRVMTGFVHDESTSFISKVFDESGGYDVTTYDSLLNMFSSMFLHSDQVKSILTCHIPPSMNDSRQNLQSYMQLLSEYQFRAPHIHLAASLSALKTTTWFYEFNYQSPNYPGPKSKRVLHSIELFYLFGAPLFRTIPCPGERNLTCLQLWETTPNWDKEDRRISEIFIDIWSSFAKLGSANSSLLMLPNAKSWSPFDFTQQFLSINTTLEIRNEPKHQMLALWDEFPYLDYYAHPSNSCDILHGNDL</sequence>
<dbReference type="InterPro" id="IPR051093">
    <property type="entry name" value="Neuroligin/BSAL"/>
</dbReference>
<evidence type="ECO:0000259" key="6">
    <source>
        <dbReference type="Pfam" id="PF00135"/>
    </source>
</evidence>
<gene>
    <name evidence="8" type="primary">LOC111111027</name>
</gene>
<dbReference type="Gene3D" id="3.40.50.1820">
    <property type="entry name" value="alpha/beta hydrolase"/>
    <property type="match status" value="1"/>
</dbReference>
<keyword evidence="3 4" id="KW-0378">Hydrolase</keyword>
<dbReference type="KEGG" id="cvn:111111027"/>
<dbReference type="PROSITE" id="PS00941">
    <property type="entry name" value="CARBOXYLESTERASE_B_2"/>
    <property type="match status" value="1"/>
</dbReference>
<reference evidence="8" key="1">
    <citation type="submission" date="2025-08" db="UniProtKB">
        <authorList>
            <consortium name="RefSeq"/>
        </authorList>
    </citation>
    <scope>IDENTIFICATION</scope>
    <source>
        <tissue evidence="8">Whole sample</tissue>
    </source>
</reference>
<evidence type="ECO:0000256" key="1">
    <source>
        <dbReference type="ARBA" id="ARBA00005964"/>
    </source>
</evidence>
<accession>A0A8B8BKJ5</accession>
<keyword evidence="5" id="KW-0812">Transmembrane</keyword>
<dbReference type="InterPro" id="IPR019819">
    <property type="entry name" value="Carboxylesterase_B_CS"/>
</dbReference>
<keyword evidence="7" id="KW-1185">Reference proteome</keyword>
<dbReference type="EC" id="3.1.1.-" evidence="4"/>
<dbReference type="Pfam" id="PF00135">
    <property type="entry name" value="COesterase"/>
    <property type="match status" value="1"/>
</dbReference>
<dbReference type="SUPFAM" id="SSF53474">
    <property type="entry name" value="alpha/beta-Hydrolases"/>
    <property type="match status" value="1"/>
</dbReference>
<dbReference type="GeneID" id="111111027"/>
<evidence type="ECO:0000313" key="7">
    <source>
        <dbReference type="Proteomes" id="UP000694844"/>
    </source>
</evidence>
<keyword evidence="5" id="KW-1133">Transmembrane helix</keyword>
<dbReference type="InterPro" id="IPR002018">
    <property type="entry name" value="CarbesteraseB"/>
</dbReference>